<dbReference type="EMBL" id="JABZQH010000146">
    <property type="protein sequence ID" value="MBF1352387.1"/>
    <property type="molecule type" value="Genomic_DNA"/>
</dbReference>
<proteinExistence type="predicted"/>
<comment type="caution">
    <text evidence="1">The sequence shown here is derived from an EMBL/GenBank/DDBJ whole genome shotgun (WGS) entry which is preliminary data.</text>
</comment>
<evidence type="ECO:0000313" key="2">
    <source>
        <dbReference type="Proteomes" id="UP000722050"/>
    </source>
</evidence>
<gene>
    <name evidence="1" type="ORF">HXM71_04625</name>
</gene>
<name>A0A930HAW0_9FIRM</name>
<sequence length="154" mass="17465">MALYEYGVGGNEVKIDANEAIAEIPSNRTLLVQKLTEEAPLQPETTYGLETLEDVFERFHPSVELEFQDQEGNEIPEKLDFKGLSDFSAKKLKENSPFLSQLNIEREQYLKISRLLSSNKALLKSLSDEEARAEMIQVLEASLLELEDASRTKE</sequence>
<organism evidence="1 2">
    <name type="scientific">Mogibacterium diversum</name>
    <dbReference type="NCBI Taxonomy" id="114527"/>
    <lineage>
        <taxon>Bacteria</taxon>
        <taxon>Bacillati</taxon>
        <taxon>Bacillota</taxon>
        <taxon>Clostridia</taxon>
        <taxon>Peptostreptococcales</taxon>
        <taxon>Anaerovoracaceae</taxon>
        <taxon>Mogibacterium</taxon>
    </lineage>
</organism>
<protein>
    <submittedName>
        <fullName evidence="1">Uncharacterized protein</fullName>
    </submittedName>
</protein>
<evidence type="ECO:0000313" key="1">
    <source>
        <dbReference type="EMBL" id="MBF1352387.1"/>
    </source>
</evidence>
<dbReference type="AlphaFoldDB" id="A0A930HAW0"/>
<accession>A0A930HAW0</accession>
<reference evidence="1" key="1">
    <citation type="submission" date="2020-04" db="EMBL/GenBank/DDBJ databases">
        <title>Deep metagenomics examines the oral microbiome during advanced dental caries in children, revealing novel taxa and co-occurrences with host molecules.</title>
        <authorList>
            <person name="Baker J.L."/>
            <person name="Morton J.T."/>
            <person name="Dinis M."/>
            <person name="Alvarez R."/>
            <person name="Tran N.C."/>
            <person name="Knight R."/>
            <person name="Edlund A."/>
        </authorList>
    </citation>
    <scope>NUCLEOTIDE SEQUENCE</scope>
    <source>
        <strain evidence="1">JCVI_24_bin.8</strain>
    </source>
</reference>
<dbReference type="Proteomes" id="UP000722050">
    <property type="component" value="Unassembled WGS sequence"/>
</dbReference>